<reference evidence="1 2" key="1">
    <citation type="journal article" date="2014" name="PLoS ONE">
        <title>De novo Genome Assembly of the Fungal Plant Pathogen Pyrenophora semeniperda.</title>
        <authorList>
            <person name="Soliai M.M."/>
            <person name="Meyer S.E."/>
            <person name="Udall J.A."/>
            <person name="Elzinga D.E."/>
            <person name="Hermansen R.A."/>
            <person name="Bodily P.M."/>
            <person name="Hart A.A."/>
            <person name="Coleman C.E."/>
        </authorList>
    </citation>
    <scope>NUCLEOTIDE SEQUENCE [LARGE SCALE GENOMIC DNA]</scope>
    <source>
        <strain evidence="1 2">CCB06</strain>
        <tissue evidence="1">Mycelium</tissue>
    </source>
</reference>
<dbReference type="EMBL" id="KE747824">
    <property type="protein sequence ID" value="RMZ70754.1"/>
    <property type="molecule type" value="Genomic_DNA"/>
</dbReference>
<sequence length="173" mass="18760">MLWGAVKRDVSPAATFQLYAYGEDLSGFPLFYADGLAYVGDASAFNSSGAAVVDFQTKKDSGYFVGNPNTTLSRNKPTWSNVTLFVPSNSSEDRHVGFLDLNDGTGNTTTETSGFFFYGSTAMHMCADGSLASAFFGAKVQDNVYELVWNETTKTIPLSLRRTAPSSPVKAWR</sequence>
<gene>
    <name evidence="1" type="ORF">GMOD_00000889</name>
</gene>
<dbReference type="Proteomes" id="UP000265663">
    <property type="component" value="Unassembled WGS sequence"/>
</dbReference>
<protein>
    <submittedName>
        <fullName evidence="1">Cytochrome p450</fullName>
    </submittedName>
</protein>
<dbReference type="AlphaFoldDB" id="A0A3M7M8N3"/>
<dbReference type="OrthoDB" id="5230873at2759"/>
<name>A0A3M7M8N3_9PLEO</name>
<evidence type="ECO:0000313" key="1">
    <source>
        <dbReference type="EMBL" id="RMZ70754.1"/>
    </source>
</evidence>
<organism evidence="1 2">
    <name type="scientific">Pyrenophora seminiperda CCB06</name>
    <dbReference type="NCBI Taxonomy" id="1302712"/>
    <lineage>
        <taxon>Eukaryota</taxon>
        <taxon>Fungi</taxon>
        <taxon>Dikarya</taxon>
        <taxon>Ascomycota</taxon>
        <taxon>Pezizomycotina</taxon>
        <taxon>Dothideomycetes</taxon>
        <taxon>Pleosporomycetidae</taxon>
        <taxon>Pleosporales</taxon>
        <taxon>Pleosporineae</taxon>
        <taxon>Pleosporaceae</taxon>
        <taxon>Pyrenophora</taxon>
    </lineage>
</organism>
<keyword evidence="2" id="KW-1185">Reference proteome</keyword>
<evidence type="ECO:0000313" key="2">
    <source>
        <dbReference type="Proteomes" id="UP000265663"/>
    </source>
</evidence>
<accession>A0A3M7M8N3</accession>
<proteinExistence type="predicted"/>